<evidence type="ECO:0000313" key="2">
    <source>
        <dbReference type="EMBL" id="MFC5947789.1"/>
    </source>
</evidence>
<sequence length="213" mass="22476">MTDIRALLEAETARLVTALDALDDAQWSAPSLCAGWRVRDVAVHLLMPYELSVPGFLVRMAAARFDFDRLADRWATGDARPHAEVTAALGATPRRPFRVPGAPPEAPLSHLVIHAEDVYRPLGLPHGPSPAAAATVLDQLTGPRARGLVPSGLLAGLTFTTTDADWSLGAGPEVRATASALITTFAGRTAALSELDGDGAPEIHERLGHARTS</sequence>
<name>A0ABW1I5Y5_9PSEU</name>
<reference evidence="3" key="1">
    <citation type="journal article" date="2019" name="Int. J. Syst. Evol. Microbiol.">
        <title>The Global Catalogue of Microorganisms (GCM) 10K type strain sequencing project: providing services to taxonomists for standard genome sequencing and annotation.</title>
        <authorList>
            <consortium name="The Broad Institute Genomics Platform"/>
            <consortium name="The Broad Institute Genome Sequencing Center for Infectious Disease"/>
            <person name="Wu L."/>
            <person name="Ma J."/>
        </authorList>
    </citation>
    <scope>NUCLEOTIDE SEQUENCE [LARGE SCALE GENOMIC DNA]</scope>
    <source>
        <strain evidence="3">CGMCC 4.7397</strain>
    </source>
</reference>
<accession>A0ABW1I5Y5</accession>
<dbReference type="InterPro" id="IPR024344">
    <property type="entry name" value="MDMPI_metal-binding"/>
</dbReference>
<evidence type="ECO:0000259" key="1">
    <source>
        <dbReference type="Pfam" id="PF11716"/>
    </source>
</evidence>
<dbReference type="EMBL" id="JBHSQK010000010">
    <property type="protein sequence ID" value="MFC5947789.1"/>
    <property type="molecule type" value="Genomic_DNA"/>
</dbReference>
<organism evidence="2 3">
    <name type="scientific">Pseudonocardia lutea</name>
    <dbReference type="NCBI Taxonomy" id="2172015"/>
    <lineage>
        <taxon>Bacteria</taxon>
        <taxon>Bacillati</taxon>
        <taxon>Actinomycetota</taxon>
        <taxon>Actinomycetes</taxon>
        <taxon>Pseudonocardiales</taxon>
        <taxon>Pseudonocardiaceae</taxon>
        <taxon>Pseudonocardia</taxon>
    </lineage>
</organism>
<dbReference type="Proteomes" id="UP001596119">
    <property type="component" value="Unassembled WGS sequence"/>
</dbReference>
<dbReference type="NCBIfam" id="TIGR03083">
    <property type="entry name" value="maleylpyruvate isomerase family mycothiol-dependent enzyme"/>
    <property type="match status" value="1"/>
</dbReference>
<dbReference type="GO" id="GO:0016853">
    <property type="term" value="F:isomerase activity"/>
    <property type="evidence" value="ECO:0007669"/>
    <property type="project" value="UniProtKB-KW"/>
</dbReference>
<evidence type="ECO:0000313" key="3">
    <source>
        <dbReference type="Proteomes" id="UP001596119"/>
    </source>
</evidence>
<dbReference type="SUPFAM" id="SSF109854">
    <property type="entry name" value="DinB/YfiT-like putative metalloenzymes"/>
    <property type="match status" value="1"/>
</dbReference>
<dbReference type="InterPro" id="IPR017517">
    <property type="entry name" value="Maleyloyr_isom"/>
</dbReference>
<protein>
    <submittedName>
        <fullName evidence="2">Maleylpyruvate isomerase family mycothiol-dependent enzyme</fullName>
    </submittedName>
</protein>
<gene>
    <name evidence="2" type="ORF">ACFQH9_05825</name>
</gene>
<comment type="caution">
    <text evidence="2">The sequence shown here is derived from an EMBL/GenBank/DDBJ whole genome shotgun (WGS) entry which is preliminary data.</text>
</comment>
<dbReference type="Gene3D" id="1.20.120.450">
    <property type="entry name" value="dinb family like domain"/>
    <property type="match status" value="1"/>
</dbReference>
<keyword evidence="3" id="KW-1185">Reference proteome</keyword>
<dbReference type="InterPro" id="IPR034660">
    <property type="entry name" value="DinB/YfiT-like"/>
</dbReference>
<proteinExistence type="predicted"/>
<dbReference type="Pfam" id="PF11716">
    <property type="entry name" value="MDMPI_N"/>
    <property type="match status" value="1"/>
</dbReference>
<dbReference type="RefSeq" id="WP_379564851.1">
    <property type="nucleotide sequence ID" value="NZ_JBHSQK010000010.1"/>
</dbReference>
<feature type="domain" description="Mycothiol-dependent maleylpyruvate isomerase metal-binding" evidence="1">
    <location>
        <begin position="8"/>
        <end position="107"/>
    </location>
</feature>
<keyword evidence="2" id="KW-0413">Isomerase</keyword>